<keyword evidence="5" id="KW-1185">Reference proteome</keyword>
<dbReference type="EMBL" id="JABCRI010000002">
    <property type="protein sequence ID" value="KAF8410237.1"/>
    <property type="molecule type" value="Genomic_DNA"/>
</dbReference>
<dbReference type="InterPro" id="IPR001810">
    <property type="entry name" value="F-box_dom"/>
</dbReference>
<comment type="subunit">
    <text evidence="1">Component of the SCF-type E3 ligase complex.</text>
</comment>
<dbReference type="GO" id="GO:0031146">
    <property type="term" value="P:SCF-dependent proteasomal ubiquitin-dependent protein catabolic process"/>
    <property type="evidence" value="ECO:0007669"/>
    <property type="project" value="UniProtKB-UniRule"/>
</dbReference>
<evidence type="ECO:0000259" key="3">
    <source>
        <dbReference type="PROSITE" id="PS50181"/>
    </source>
</evidence>
<feature type="region of interest" description="Disordered" evidence="2">
    <location>
        <begin position="218"/>
        <end position="257"/>
    </location>
</feature>
<name>A0A835DRW0_TETSI</name>
<dbReference type="Pfam" id="PF12937">
    <property type="entry name" value="F-box-like"/>
    <property type="match status" value="1"/>
</dbReference>
<proteinExistence type="predicted"/>
<sequence length="476" mass="53490">MANSDDTNLKIDVETISSSSRSFTFADFPEDVQLCILSFLKPSDIVSFSCTSKRFVSLCQCDSKLWFSLCDKKWSSKTQIRKWGNGKIGFKLLYKTLNEWENLIGFWRRIGQGNVVISTSPLVFFEWGPCFVTGSRVLPSKTGTYRVIKTPFLWMGLSPSGDPVNFLDPDCRFESPEDFVRAAELGVSDCDLVPINIGFTGKSHVVVEENRSFASPYSPEQINKGLRRSSSSVNVGGDDSGILEDVAGEESPSSGSLPERLMSEIYQYFANRTSPSGDRASRRQRKKEKERQGRRKWEPEHFVKVVNCVPTPSRPLQGLWKGICDDMNLDFFLVTYDAIGGITCRRVGDPSEPFSGHSPVFWKSNTTFIESPFSAEEEYLYDSRIHLRPLASVDPIHGYPPFGDNEVVSRILYINSSYDLVNPDFTESSDNSRHVGGRVWQYANGTFGFGFLRNSFIIDLKHIALNGCLLDTADIS</sequence>
<comment type="subcellular location">
    <subcellularLocation>
        <location evidence="1">Nucleus</location>
    </subcellularLocation>
</comment>
<dbReference type="GO" id="GO:0019005">
    <property type="term" value="C:SCF ubiquitin ligase complex"/>
    <property type="evidence" value="ECO:0007669"/>
    <property type="project" value="UniProtKB-UniRule"/>
</dbReference>
<feature type="domain" description="F-box" evidence="3">
    <location>
        <begin position="22"/>
        <end position="69"/>
    </location>
</feature>
<dbReference type="SUPFAM" id="SSF81383">
    <property type="entry name" value="F-box domain"/>
    <property type="match status" value="1"/>
</dbReference>
<comment type="pathway">
    <text evidence="1">Protein modification; protein ubiquitination.</text>
</comment>
<dbReference type="PANTHER" id="PTHR12874:SF28">
    <property type="entry name" value="F-BOX PROTEIN"/>
    <property type="match status" value="1"/>
</dbReference>
<evidence type="ECO:0000313" key="4">
    <source>
        <dbReference type="EMBL" id="KAF8410237.1"/>
    </source>
</evidence>
<evidence type="ECO:0000256" key="2">
    <source>
        <dbReference type="SAM" id="MobiDB-lite"/>
    </source>
</evidence>
<dbReference type="SMART" id="SM00256">
    <property type="entry name" value="FBOX"/>
    <property type="match status" value="1"/>
</dbReference>
<protein>
    <recommendedName>
        <fullName evidence="1">F-box protein</fullName>
    </recommendedName>
</protein>
<dbReference type="GO" id="GO:0005737">
    <property type="term" value="C:cytoplasm"/>
    <property type="evidence" value="ECO:0007669"/>
    <property type="project" value="TreeGrafter"/>
</dbReference>
<dbReference type="Gene3D" id="1.20.1280.50">
    <property type="match status" value="1"/>
</dbReference>
<dbReference type="PROSITE" id="PS50181">
    <property type="entry name" value="FBOX"/>
    <property type="match status" value="1"/>
</dbReference>
<evidence type="ECO:0000313" key="5">
    <source>
        <dbReference type="Proteomes" id="UP000655225"/>
    </source>
</evidence>
<dbReference type="GO" id="GO:0009740">
    <property type="term" value="P:gibberellic acid mediated signaling pathway"/>
    <property type="evidence" value="ECO:0007669"/>
    <property type="project" value="TreeGrafter"/>
</dbReference>
<dbReference type="GO" id="GO:0005634">
    <property type="term" value="C:nucleus"/>
    <property type="evidence" value="ECO:0007669"/>
    <property type="project" value="UniProtKB-SubCell"/>
</dbReference>
<dbReference type="Proteomes" id="UP000655225">
    <property type="component" value="Unassembled WGS sequence"/>
</dbReference>
<accession>A0A835DRW0</accession>
<dbReference type="AlphaFoldDB" id="A0A835DRW0"/>
<comment type="caution">
    <text evidence="4">The sequence shown here is derived from an EMBL/GenBank/DDBJ whole genome shotgun (WGS) entry which is preliminary data.</text>
</comment>
<keyword evidence="1" id="KW-0539">Nucleus</keyword>
<keyword evidence="1" id="KW-0833">Ubl conjugation pathway</keyword>
<evidence type="ECO:0000256" key="1">
    <source>
        <dbReference type="RuleBase" id="RU369085"/>
    </source>
</evidence>
<feature type="compositionally biased region" description="Basic and acidic residues" evidence="2">
    <location>
        <begin position="287"/>
        <end position="296"/>
    </location>
</feature>
<gene>
    <name evidence="4" type="ORF">HHK36_002760</name>
</gene>
<dbReference type="OrthoDB" id="1924875at2759"/>
<reference evidence="4 5" key="1">
    <citation type="submission" date="2020-04" db="EMBL/GenBank/DDBJ databases">
        <title>Plant Genome Project.</title>
        <authorList>
            <person name="Zhang R.-G."/>
        </authorList>
    </citation>
    <scope>NUCLEOTIDE SEQUENCE [LARGE SCALE GENOMIC DNA]</scope>
    <source>
        <strain evidence="4">YNK0</strain>
        <tissue evidence="4">Leaf</tissue>
    </source>
</reference>
<dbReference type="InterPro" id="IPR036047">
    <property type="entry name" value="F-box-like_dom_sf"/>
</dbReference>
<dbReference type="CDD" id="cd09917">
    <property type="entry name" value="F-box_SF"/>
    <property type="match status" value="1"/>
</dbReference>
<feature type="region of interest" description="Disordered" evidence="2">
    <location>
        <begin position="272"/>
        <end position="296"/>
    </location>
</feature>
<comment type="function">
    <text evidence="1">Acts as a component of a SCF E3 ubiquitin ligase complexes.</text>
</comment>
<organism evidence="4 5">
    <name type="scientific">Tetracentron sinense</name>
    <name type="common">Spur-leaf</name>
    <dbReference type="NCBI Taxonomy" id="13715"/>
    <lineage>
        <taxon>Eukaryota</taxon>
        <taxon>Viridiplantae</taxon>
        <taxon>Streptophyta</taxon>
        <taxon>Embryophyta</taxon>
        <taxon>Tracheophyta</taxon>
        <taxon>Spermatophyta</taxon>
        <taxon>Magnoliopsida</taxon>
        <taxon>Trochodendrales</taxon>
        <taxon>Trochodendraceae</taxon>
        <taxon>Tetracentron</taxon>
    </lineage>
</organism>
<dbReference type="GO" id="GO:0016567">
    <property type="term" value="P:protein ubiquitination"/>
    <property type="evidence" value="ECO:0007669"/>
    <property type="project" value="UniProtKB-UniRule"/>
</dbReference>
<dbReference type="OMA" id="KLWFSLC"/>
<dbReference type="PANTHER" id="PTHR12874">
    <property type="entry name" value="F-BOX ONLY PROTEIN 48-RELATED"/>
    <property type="match status" value="1"/>
</dbReference>